<name>A0A1I7CSU9_9ACTN</name>
<dbReference type="STRING" id="1296565.SAMN05660657_04832"/>
<keyword evidence="2" id="KW-1185">Reference proteome</keyword>
<dbReference type="Gene3D" id="3.30.530.20">
    <property type="match status" value="1"/>
</dbReference>
<reference evidence="2" key="1">
    <citation type="submission" date="2016-10" db="EMBL/GenBank/DDBJ databases">
        <authorList>
            <person name="Varghese N."/>
            <person name="Submissions S."/>
        </authorList>
    </citation>
    <scope>NUCLEOTIDE SEQUENCE [LARGE SCALE GENOMIC DNA]</scope>
    <source>
        <strain evidence="2">DSM 46136</strain>
    </source>
</reference>
<dbReference type="EMBL" id="FPBA01000026">
    <property type="protein sequence ID" value="SFU02484.1"/>
    <property type="molecule type" value="Genomic_DNA"/>
</dbReference>
<dbReference type="OrthoDB" id="3290460at2"/>
<gene>
    <name evidence="1" type="ORF">SAMN05660657_04832</name>
</gene>
<dbReference type="Pfam" id="PF10604">
    <property type="entry name" value="Polyketide_cyc2"/>
    <property type="match status" value="1"/>
</dbReference>
<dbReference type="SUPFAM" id="SSF55961">
    <property type="entry name" value="Bet v1-like"/>
    <property type="match status" value="1"/>
</dbReference>
<dbReference type="InterPro" id="IPR019587">
    <property type="entry name" value="Polyketide_cyclase/dehydratase"/>
</dbReference>
<evidence type="ECO:0000313" key="2">
    <source>
        <dbReference type="Proteomes" id="UP000199546"/>
    </source>
</evidence>
<dbReference type="Proteomes" id="UP000199546">
    <property type="component" value="Unassembled WGS sequence"/>
</dbReference>
<accession>A0A1I7CSU9</accession>
<evidence type="ECO:0008006" key="3">
    <source>
        <dbReference type="Google" id="ProtNLM"/>
    </source>
</evidence>
<dbReference type="RefSeq" id="WP_093583604.1">
    <property type="nucleotide sequence ID" value="NZ_FPBA01000026.1"/>
</dbReference>
<evidence type="ECO:0000313" key="1">
    <source>
        <dbReference type="EMBL" id="SFU02484.1"/>
    </source>
</evidence>
<dbReference type="InterPro" id="IPR023393">
    <property type="entry name" value="START-like_dom_sf"/>
</dbReference>
<protein>
    <recommendedName>
        <fullName evidence="3">Polyketide cyclase / dehydrase and lipid transport</fullName>
    </recommendedName>
</protein>
<dbReference type="AlphaFoldDB" id="A0A1I7CSU9"/>
<proteinExistence type="predicted"/>
<organism evidence="1 2">
    <name type="scientific">Geodermatophilus amargosae</name>
    <dbReference type="NCBI Taxonomy" id="1296565"/>
    <lineage>
        <taxon>Bacteria</taxon>
        <taxon>Bacillati</taxon>
        <taxon>Actinomycetota</taxon>
        <taxon>Actinomycetes</taxon>
        <taxon>Geodermatophilales</taxon>
        <taxon>Geodermatophilaceae</taxon>
        <taxon>Geodermatophilus</taxon>
    </lineage>
</organism>
<sequence>MRMRCGFTTEASAEQVLRAYTDFTDRRLETWRDTLRPEDFAVVDVGDTWAVVREGSLRMGVVLRYEWDDPGGVRWTLLESTFCQRGAGRLTVTPREEGGARVEIAIEEHGPKGVLGPVVLALKGLLGPHVLARASKRSLDRFAREDRAAS</sequence>